<proteinExistence type="predicted"/>
<feature type="repeat" description="WD" evidence="3">
    <location>
        <begin position="469"/>
        <end position="500"/>
    </location>
</feature>
<feature type="domain" description="RNA polymerase sigma factor 70 region 4 type 2" evidence="5">
    <location>
        <begin position="153"/>
        <end position="203"/>
    </location>
</feature>
<reference evidence="6 7" key="1">
    <citation type="submission" date="2021-04" db="EMBL/GenBank/DDBJ databases">
        <authorList>
            <person name="Ivanova A."/>
        </authorList>
    </citation>
    <scope>NUCLEOTIDE SEQUENCE [LARGE SCALE GENOMIC DNA]</scope>
    <source>
        <strain evidence="6 7">G18</strain>
    </source>
</reference>
<dbReference type="Gene3D" id="1.10.1740.10">
    <property type="match status" value="1"/>
</dbReference>
<dbReference type="SMART" id="SM00320">
    <property type="entry name" value="WD40"/>
    <property type="match status" value="7"/>
</dbReference>
<feature type="repeat" description="WD" evidence="3">
    <location>
        <begin position="872"/>
        <end position="903"/>
    </location>
</feature>
<dbReference type="PROSITE" id="PS50082">
    <property type="entry name" value="WD_REPEATS_2"/>
    <property type="match status" value="6"/>
</dbReference>
<comment type="caution">
    <text evidence="6">The sequence shown here is derived from an EMBL/GenBank/DDBJ whole genome shotgun (WGS) entry which is preliminary data.</text>
</comment>
<feature type="repeat" description="WD" evidence="3">
    <location>
        <begin position="345"/>
        <end position="376"/>
    </location>
</feature>
<feature type="repeat" description="WD" evidence="3">
    <location>
        <begin position="904"/>
        <end position="936"/>
    </location>
</feature>
<dbReference type="InterPro" id="IPR001680">
    <property type="entry name" value="WD40_rpt"/>
</dbReference>
<evidence type="ECO:0000256" key="1">
    <source>
        <dbReference type="ARBA" id="ARBA00022574"/>
    </source>
</evidence>
<dbReference type="InterPro" id="IPR013324">
    <property type="entry name" value="RNA_pol_sigma_r3/r4-like"/>
</dbReference>
<dbReference type="SUPFAM" id="SSF88659">
    <property type="entry name" value="Sigma3 and sigma4 domains of RNA polymerase sigma factors"/>
    <property type="match status" value="1"/>
</dbReference>
<protein>
    <submittedName>
        <fullName evidence="6">Sigma-70 family RNA polymerase sigma factor</fullName>
    </submittedName>
</protein>
<evidence type="ECO:0000313" key="7">
    <source>
        <dbReference type="Proteomes" id="UP000676565"/>
    </source>
</evidence>
<dbReference type="InterPro" id="IPR019775">
    <property type="entry name" value="WD40_repeat_CS"/>
</dbReference>
<dbReference type="SUPFAM" id="SSF50978">
    <property type="entry name" value="WD40 repeat-like"/>
    <property type="match status" value="1"/>
</dbReference>
<gene>
    <name evidence="6" type="ORF">J8F10_05920</name>
</gene>
<dbReference type="PROSITE" id="PS50294">
    <property type="entry name" value="WD_REPEATS_REGION"/>
    <property type="match status" value="3"/>
</dbReference>
<keyword evidence="1 3" id="KW-0853">WD repeat</keyword>
<dbReference type="InterPro" id="IPR014284">
    <property type="entry name" value="RNA_pol_sigma-70_dom"/>
</dbReference>
<dbReference type="InterPro" id="IPR007627">
    <property type="entry name" value="RNA_pol_sigma70_r2"/>
</dbReference>
<dbReference type="SUPFAM" id="SSF101898">
    <property type="entry name" value="NHL repeat"/>
    <property type="match status" value="1"/>
</dbReference>
<dbReference type="PANTHER" id="PTHR19879">
    <property type="entry name" value="TRANSCRIPTION INITIATION FACTOR TFIID"/>
    <property type="match status" value="1"/>
</dbReference>
<organism evidence="6 7">
    <name type="scientific">Gemmata palustris</name>
    <dbReference type="NCBI Taxonomy" id="2822762"/>
    <lineage>
        <taxon>Bacteria</taxon>
        <taxon>Pseudomonadati</taxon>
        <taxon>Planctomycetota</taxon>
        <taxon>Planctomycetia</taxon>
        <taxon>Gemmatales</taxon>
        <taxon>Gemmataceae</taxon>
        <taxon>Gemmata</taxon>
    </lineage>
</organism>
<dbReference type="SUPFAM" id="SSF88946">
    <property type="entry name" value="Sigma2 domain of RNA polymerase sigma factors"/>
    <property type="match status" value="1"/>
</dbReference>
<dbReference type="PRINTS" id="PR00320">
    <property type="entry name" value="GPROTEINBRPT"/>
</dbReference>
<dbReference type="InterPro" id="IPR013249">
    <property type="entry name" value="RNA_pol_sigma70_r4_t2"/>
</dbReference>
<dbReference type="NCBIfam" id="TIGR02937">
    <property type="entry name" value="sigma70-ECF"/>
    <property type="match status" value="1"/>
</dbReference>
<dbReference type="InterPro" id="IPR020472">
    <property type="entry name" value="WD40_PAC1"/>
</dbReference>
<dbReference type="Pfam" id="PF00400">
    <property type="entry name" value="WD40"/>
    <property type="match status" value="3"/>
</dbReference>
<dbReference type="PROSITE" id="PS00678">
    <property type="entry name" value="WD_REPEATS_1"/>
    <property type="match status" value="2"/>
</dbReference>
<name>A0ABS5BMA5_9BACT</name>
<evidence type="ECO:0000256" key="2">
    <source>
        <dbReference type="ARBA" id="ARBA00022737"/>
    </source>
</evidence>
<dbReference type="InterPro" id="IPR013325">
    <property type="entry name" value="RNA_pol_sigma_r2"/>
</dbReference>
<dbReference type="Pfam" id="PF04542">
    <property type="entry name" value="Sigma70_r2"/>
    <property type="match status" value="1"/>
</dbReference>
<dbReference type="PANTHER" id="PTHR19879:SF9">
    <property type="entry name" value="TRANSCRIPTION INITIATION FACTOR TFIID SUBUNIT 5"/>
    <property type="match status" value="1"/>
</dbReference>
<evidence type="ECO:0000256" key="3">
    <source>
        <dbReference type="PROSITE-ProRule" id="PRU00221"/>
    </source>
</evidence>
<dbReference type="Pfam" id="PF08281">
    <property type="entry name" value="Sigma70_r4_2"/>
    <property type="match status" value="1"/>
</dbReference>
<feature type="domain" description="RNA polymerase sigma-70 region 2" evidence="4">
    <location>
        <begin position="59"/>
        <end position="118"/>
    </location>
</feature>
<evidence type="ECO:0000259" key="4">
    <source>
        <dbReference type="Pfam" id="PF04542"/>
    </source>
</evidence>
<evidence type="ECO:0000313" key="6">
    <source>
        <dbReference type="EMBL" id="MBP3954818.1"/>
    </source>
</evidence>
<feature type="repeat" description="WD" evidence="3">
    <location>
        <begin position="641"/>
        <end position="675"/>
    </location>
</feature>
<keyword evidence="7" id="KW-1185">Reference proteome</keyword>
<dbReference type="Gene3D" id="2.130.10.10">
    <property type="entry name" value="YVTN repeat-like/Quinoprotein amine dehydrogenase"/>
    <property type="match status" value="5"/>
</dbReference>
<dbReference type="InterPro" id="IPR036388">
    <property type="entry name" value="WH-like_DNA-bd_sf"/>
</dbReference>
<dbReference type="SUPFAM" id="SSF63829">
    <property type="entry name" value="Calcium-dependent phosphotriesterase"/>
    <property type="match status" value="1"/>
</dbReference>
<evidence type="ECO:0000259" key="5">
    <source>
        <dbReference type="Pfam" id="PF08281"/>
    </source>
</evidence>
<dbReference type="RefSeq" id="WP_210652930.1">
    <property type="nucleotide sequence ID" value="NZ_JAGKQQ010000001.1"/>
</dbReference>
<dbReference type="InterPro" id="IPR036322">
    <property type="entry name" value="WD40_repeat_dom_sf"/>
</dbReference>
<dbReference type="Proteomes" id="UP000676565">
    <property type="component" value="Unassembled WGS sequence"/>
</dbReference>
<dbReference type="EMBL" id="JAGKQQ010000001">
    <property type="protein sequence ID" value="MBP3954818.1"/>
    <property type="molecule type" value="Genomic_DNA"/>
</dbReference>
<dbReference type="Gene3D" id="1.10.10.10">
    <property type="entry name" value="Winged helix-like DNA-binding domain superfamily/Winged helix DNA-binding domain"/>
    <property type="match status" value="1"/>
</dbReference>
<dbReference type="InterPro" id="IPR015943">
    <property type="entry name" value="WD40/YVTN_repeat-like_dom_sf"/>
</dbReference>
<accession>A0ABS5BMA5</accession>
<keyword evidence="2" id="KW-0677">Repeat</keyword>
<sequence>MGEQAADPGWVEKMHGTRQDLIVRYTHELAGGVPGGECGPGALLDRFVATRDDAAFRALVARYAPLVWGVCRRALSCHQDAEDAFQATFIVLARKADRISPREMLPGWLHGVARRAAQKVFEVSGRRREILVDAIPEPVSDAPGSCPDLSGVLDEELDLLPLKLKQAVVLCHLQGRTYAEAGRELGCSIGAVAARLEKAMAALRSRLGRRGYAPAGVLAMILMAGPAKALPLGLSARAIELALGGGSSSVGAVVAADCVARALGSSKFKLIGVVLAVACVGVAAAAVERRSDPPGDPRPAFPVRSEIVSAAPRVDRFGDPLPDGAVARVGTVRFRPGQFPSNGDVAFLPDGRTLVSVHATGVVRFWDLASGKETCHVDGPRHCSRVAVSQDGARVIAMGSEVWALDLTPAGPRLRWKSAPGRGLLSSIALAPDGRTLACGTALGPAAYLLDASTGRTVRVLEGQSGSRVAFSPDGTTLATGMPTAAVGLWDVGTGTLVRRFGGGNAAPVTRFAFSPDGTALATTGLDRTVRVWDTATGNLRASAPGVEAPDPFVAYSPDGRTLLEVGAEQIRYRNPASARDLRPAAVAPHLNPLWSFSLGGGKSLSADGTLLAAEDGGVLGVWRVATGEEIGPTGALHGQVLALAFSPDGRSLATTARFSHVQLWETDTGAPIRRLPFREPGLTAYTLSYPSAERVETLEWCPEPAPHWVLTGWNPRTGEATERPGIPAGLARPAPDLFPAYAASADGRQLAWGPGDGIVLIDRTTGAEDHIARGEPVSFAEFSGDSRRLVCYGKREKVLSVWDTRTRELLARFPANFDAQAERPLVALSRDGSRIAFTRKAPDGGDEIRVEELRGETGLRVVAPRQTTLVLAFSPDARFLAAGGEDGVVRVWDLHTGKECHRLEGHTSRVQVLAFSPDGRRLASGSADSTALVWDTALFGQKALTAPSLSASQTTGRRK</sequence>
<feature type="repeat" description="WD" evidence="3">
    <location>
        <begin position="502"/>
        <end position="543"/>
    </location>
</feature>